<sequence length="376" mass="44746">MIVWDHVYNEHKIFEVDNFNYSHKILKHHPYLSGFVNEAFIRINKNLESGFFDIDSKITTSFPSYYQSRSSYVIYINGKKIINKTSVSKEHVHIDESVLNLKYTQIKEVAYEIYYENQKVLTYATLFSEFEKARVEEVINTPKFIAKIPRSIELNYRNAKTIYVNKYFASYILDINKLDNQNYLNKVAHLTIGSNPKWYPLSDKEKPFKNLNSLTLKKFLVPSLYKNNFEVLVKEISKKEYNIRAREFELLIDSFYITDENTGKIVKSNSFGSKKSIKAPFRYKGQVEMQFWLDCPDIEMLVTYNYLLSENTQYQIPKKPKIRIDAINQKVTSFRYKIDFDKLTDKRKEGYVFIKDDWILEQPFILENNEDKQKDD</sequence>
<evidence type="ECO:0000313" key="2">
    <source>
        <dbReference type="Proteomes" id="UP000032722"/>
    </source>
</evidence>
<dbReference type="EMBL" id="CP011021">
    <property type="protein sequence ID" value="AKA50077.1"/>
    <property type="molecule type" value="Genomic_DNA"/>
</dbReference>
<organism evidence="2">
    <name type="scientific">Mycoplasmopsis gallinacea</name>
    <dbReference type="NCBI Taxonomy" id="29556"/>
    <lineage>
        <taxon>Bacteria</taxon>
        <taxon>Bacillati</taxon>
        <taxon>Mycoplasmatota</taxon>
        <taxon>Mycoplasmoidales</taxon>
        <taxon>Metamycoplasmataceae</taxon>
        <taxon>Mycoplasmopsis</taxon>
    </lineage>
</organism>
<protein>
    <submittedName>
        <fullName evidence="1">Uncharacterized protein</fullName>
    </submittedName>
</protein>
<accession>A0A0D5ZK23</accession>
<proteinExistence type="predicted"/>
<dbReference type="Proteomes" id="UP000032722">
    <property type="component" value="Chromosome"/>
</dbReference>
<gene>
    <name evidence="1" type="ORF">VO56_02370</name>
</gene>
<dbReference type="PATRIC" id="fig|29556.3.peg.468"/>
<dbReference type="HOGENOM" id="CLU_735330_0_0_14"/>
<dbReference type="AlphaFoldDB" id="A0A0D5ZK23"/>
<dbReference type="KEGG" id="mgb:VO56_02370"/>
<reference evidence="1 2" key="1">
    <citation type="journal article" date="2015" name="Genome Announc.">
        <title>Complete Genome Sequence of Mycoplasma meleagridis, a Possible Emerging Pathogen in Chickens.</title>
        <authorList>
            <person name="Abolnik C."/>
        </authorList>
    </citation>
    <scope>NUCLEOTIDE SEQUENCE [LARGE SCALE GENOMIC DNA]</scope>
    <source>
        <strain evidence="1 2">B2096 8B</strain>
    </source>
</reference>
<name>A0A0D5ZK23_9BACT</name>
<evidence type="ECO:0000313" key="1">
    <source>
        <dbReference type="EMBL" id="AKA50077.1"/>
    </source>
</evidence>